<dbReference type="PANTHER" id="PTHR36485">
    <property type="entry name" value="OS01G0939000 PROTEIN"/>
    <property type="match status" value="1"/>
</dbReference>
<dbReference type="PANTHER" id="PTHR36485:SF1">
    <property type="entry name" value="TRANSMEMBRANE PROTEIN"/>
    <property type="match status" value="1"/>
</dbReference>
<comment type="caution">
    <text evidence="3">The sequence shown here is derived from an EMBL/GenBank/DDBJ whole genome shotgun (WGS) entry which is preliminary data.</text>
</comment>
<sequence>MDSPPISLSPIDEFDLSSPLSDFTRRRQTRSRTSHRRALSPLPQPLYSRRMTVHMPETAPDSTYLWGYALLLTTFVAFVVTVYVNVGTYFVPYTGNKFLDAIKDDDYYCLLVPITSIVFIYWVLWNWMGMKFFRHN</sequence>
<dbReference type="EMBL" id="JAEPQZ010000006">
    <property type="protein sequence ID" value="KAG2179862.1"/>
    <property type="molecule type" value="Genomic_DNA"/>
</dbReference>
<keyword evidence="2" id="KW-0472">Membrane</keyword>
<dbReference type="OrthoDB" id="2157498at2759"/>
<keyword evidence="2" id="KW-1133">Transmembrane helix</keyword>
<gene>
    <name evidence="3" type="ORF">INT43_003648</name>
</gene>
<name>A0A8H7PT63_MORIS</name>
<evidence type="ECO:0000313" key="3">
    <source>
        <dbReference type="EMBL" id="KAG2179862.1"/>
    </source>
</evidence>
<evidence type="ECO:0000256" key="1">
    <source>
        <dbReference type="SAM" id="MobiDB-lite"/>
    </source>
</evidence>
<dbReference type="Pfam" id="PF15159">
    <property type="entry name" value="PIG-Y"/>
    <property type="match status" value="1"/>
</dbReference>
<proteinExistence type="predicted"/>
<accession>A0A8H7PT63</accession>
<feature type="region of interest" description="Disordered" evidence="1">
    <location>
        <begin position="24"/>
        <end position="43"/>
    </location>
</feature>
<dbReference type="Proteomes" id="UP000654370">
    <property type="component" value="Unassembled WGS sequence"/>
</dbReference>
<feature type="compositionally biased region" description="Basic residues" evidence="1">
    <location>
        <begin position="26"/>
        <end position="38"/>
    </location>
</feature>
<feature type="transmembrane region" description="Helical" evidence="2">
    <location>
        <begin position="65"/>
        <end position="86"/>
    </location>
</feature>
<dbReference type="AlphaFoldDB" id="A0A8H7PT63"/>
<feature type="transmembrane region" description="Helical" evidence="2">
    <location>
        <begin position="107"/>
        <end position="128"/>
    </location>
</feature>
<evidence type="ECO:0000256" key="2">
    <source>
        <dbReference type="SAM" id="Phobius"/>
    </source>
</evidence>
<protein>
    <submittedName>
        <fullName evidence="3">Uncharacterized protein</fullName>
    </submittedName>
</protein>
<organism evidence="3 4">
    <name type="scientific">Mortierella isabellina</name>
    <name type="common">Filamentous fungus</name>
    <name type="synonym">Umbelopsis isabellina</name>
    <dbReference type="NCBI Taxonomy" id="91625"/>
    <lineage>
        <taxon>Eukaryota</taxon>
        <taxon>Fungi</taxon>
        <taxon>Fungi incertae sedis</taxon>
        <taxon>Mucoromycota</taxon>
        <taxon>Mucoromycotina</taxon>
        <taxon>Umbelopsidomycetes</taxon>
        <taxon>Umbelopsidales</taxon>
        <taxon>Umbelopsidaceae</taxon>
        <taxon>Umbelopsis</taxon>
    </lineage>
</organism>
<evidence type="ECO:0000313" key="4">
    <source>
        <dbReference type="Proteomes" id="UP000654370"/>
    </source>
</evidence>
<dbReference type="InterPro" id="IPR029164">
    <property type="entry name" value="PIG-Y"/>
</dbReference>
<keyword evidence="4" id="KW-1185">Reference proteome</keyword>
<reference evidence="3" key="1">
    <citation type="submission" date="2020-12" db="EMBL/GenBank/DDBJ databases">
        <title>Metabolic potential, ecology and presence of endohyphal bacteria is reflected in genomic diversity of Mucoromycotina.</title>
        <authorList>
            <person name="Muszewska A."/>
            <person name="Okrasinska A."/>
            <person name="Steczkiewicz K."/>
            <person name="Drgas O."/>
            <person name="Orlowska M."/>
            <person name="Perlinska-Lenart U."/>
            <person name="Aleksandrzak-Piekarczyk T."/>
            <person name="Szatraj K."/>
            <person name="Zielenkiewicz U."/>
            <person name="Pilsyk S."/>
            <person name="Malc E."/>
            <person name="Mieczkowski P."/>
            <person name="Kruszewska J.S."/>
            <person name="Biernat P."/>
            <person name="Pawlowska J."/>
        </authorList>
    </citation>
    <scope>NUCLEOTIDE SEQUENCE</scope>
    <source>
        <strain evidence="3">WA0000067209</strain>
    </source>
</reference>
<keyword evidence="2" id="KW-0812">Transmembrane</keyword>